<reference evidence="9 10" key="1">
    <citation type="submission" date="2017-06" db="EMBL/GenBank/DDBJ databases">
        <title>Herbaspirillum phytohormonus sp. nov., isolated from the root nodule of Robinia pseudoacacia in lead-zinc mine.</title>
        <authorList>
            <person name="Fan M."/>
            <person name="Lin Y."/>
        </authorList>
    </citation>
    <scope>NUCLEOTIDE SEQUENCE [LARGE SCALE GENOMIC DNA]</scope>
    <source>
        <strain evidence="9 10">HZ10</strain>
    </source>
</reference>
<dbReference type="InterPro" id="IPR020846">
    <property type="entry name" value="MFS_dom"/>
</dbReference>
<dbReference type="GO" id="GO:0016020">
    <property type="term" value="C:membrane"/>
    <property type="evidence" value="ECO:0007669"/>
    <property type="project" value="UniProtKB-SubCell"/>
</dbReference>
<evidence type="ECO:0000256" key="3">
    <source>
        <dbReference type="ARBA" id="ARBA00022692"/>
    </source>
</evidence>
<dbReference type="Pfam" id="PF07690">
    <property type="entry name" value="MFS_1"/>
    <property type="match status" value="1"/>
</dbReference>
<evidence type="ECO:0000259" key="7">
    <source>
        <dbReference type="PROSITE" id="PS50850"/>
    </source>
</evidence>
<sequence length="439" mass="47891">MAAVPYPATASDLQESNLYRRITWRFVPLLMICFVFAYLDRVNISFAKLQMQTDLGFSDAVYGLGASIFFVGYFLFEVPSNMILHRVGPKRWIARIMVTWGIASAAMMFVSNETSFYVLRFLIGLLEAGFVPGALYFFTNWFPSVRRGRINSLFMAAIAVCGIIGGPLSGGIMKWTHGMADMHGWQWLFLLEGIPSILLGVVCYLVIDDKIEDARWLKPEEKKLLIDRLAAEPKSEAVHSFGAALKQPTTIVMSLIYLVLASGIYGLVFWMPQLIKTAGTDDTFIIGLISMLPYICAGLGMIFIGRSSDRTGERRWHLACCALLGGIGYAAAAYFGNNTLILVIALSAAATGIIAGIGLFWILPPRVLSGAAAAAGIALINSVGQLGGIITPYMVGKIRDITGSAAIGLYVVALECVVGAALLLWALPRRIYFREPAQK</sequence>
<dbReference type="CDD" id="cd17319">
    <property type="entry name" value="MFS_ExuT_GudP_like"/>
    <property type="match status" value="1"/>
</dbReference>
<dbReference type="EMBL" id="JABFMT010000014">
    <property type="protein sequence ID" value="NUU02820.1"/>
    <property type="molecule type" value="Genomic_DNA"/>
</dbReference>
<feature type="transmembrane region" description="Helical" evidence="6">
    <location>
        <begin position="185"/>
        <end position="207"/>
    </location>
</feature>
<evidence type="ECO:0000256" key="6">
    <source>
        <dbReference type="SAM" id="Phobius"/>
    </source>
</evidence>
<dbReference type="Proteomes" id="UP000536746">
    <property type="component" value="Unassembled WGS sequence"/>
</dbReference>
<accession>A0A246WM72</accession>
<evidence type="ECO:0000313" key="8">
    <source>
        <dbReference type="EMBL" id="NUU02820.1"/>
    </source>
</evidence>
<feature type="transmembrane region" description="Helical" evidence="6">
    <location>
        <begin position="407"/>
        <end position="427"/>
    </location>
</feature>
<feature type="transmembrane region" description="Helical" evidence="6">
    <location>
        <begin position="341"/>
        <end position="363"/>
    </location>
</feature>
<dbReference type="PANTHER" id="PTHR43791">
    <property type="entry name" value="PERMEASE-RELATED"/>
    <property type="match status" value="1"/>
</dbReference>
<keyword evidence="3 6" id="KW-0812">Transmembrane</keyword>
<evidence type="ECO:0000313" key="10">
    <source>
        <dbReference type="Proteomes" id="UP000197596"/>
    </source>
</evidence>
<evidence type="ECO:0000256" key="1">
    <source>
        <dbReference type="ARBA" id="ARBA00004141"/>
    </source>
</evidence>
<feature type="transmembrane region" description="Helical" evidence="6">
    <location>
        <begin position="283"/>
        <end position="304"/>
    </location>
</feature>
<dbReference type="InterPro" id="IPR011701">
    <property type="entry name" value="MFS"/>
</dbReference>
<keyword evidence="5 6" id="KW-0472">Membrane</keyword>
<dbReference type="Gene3D" id="1.20.1250.20">
    <property type="entry name" value="MFS general substrate transporter like domains"/>
    <property type="match status" value="2"/>
</dbReference>
<comment type="subcellular location">
    <subcellularLocation>
        <location evidence="1">Membrane</location>
        <topology evidence="1">Multi-pass membrane protein</topology>
    </subcellularLocation>
</comment>
<dbReference type="AlphaFoldDB" id="A0A246WM72"/>
<feature type="transmembrane region" description="Helical" evidence="6">
    <location>
        <begin position="60"/>
        <end position="80"/>
    </location>
</feature>
<feature type="transmembrane region" description="Helical" evidence="6">
    <location>
        <begin position="117"/>
        <end position="138"/>
    </location>
</feature>
<dbReference type="RefSeq" id="WP_079215996.1">
    <property type="nucleotide sequence ID" value="NZ_CP018845.1"/>
</dbReference>
<feature type="transmembrane region" description="Helical" evidence="6">
    <location>
        <begin position="150"/>
        <end position="173"/>
    </location>
</feature>
<dbReference type="EMBL" id="NJGU01000013">
    <property type="protein sequence ID" value="OWY27071.1"/>
    <property type="molecule type" value="Genomic_DNA"/>
</dbReference>
<keyword evidence="2" id="KW-0813">Transport</keyword>
<organism evidence="9 10">
    <name type="scientific">Herbaspirillum robiniae</name>
    <dbReference type="NCBI Taxonomy" id="2014887"/>
    <lineage>
        <taxon>Bacteria</taxon>
        <taxon>Pseudomonadati</taxon>
        <taxon>Pseudomonadota</taxon>
        <taxon>Betaproteobacteria</taxon>
        <taxon>Burkholderiales</taxon>
        <taxon>Oxalobacteraceae</taxon>
        <taxon>Herbaspirillum</taxon>
    </lineage>
</organism>
<evidence type="ECO:0000256" key="5">
    <source>
        <dbReference type="ARBA" id="ARBA00023136"/>
    </source>
</evidence>
<evidence type="ECO:0000313" key="9">
    <source>
        <dbReference type="EMBL" id="OWY27071.1"/>
    </source>
</evidence>
<dbReference type="GO" id="GO:0022857">
    <property type="term" value="F:transmembrane transporter activity"/>
    <property type="evidence" value="ECO:0007669"/>
    <property type="project" value="InterPro"/>
</dbReference>
<dbReference type="FunFam" id="1.20.1250.20:FF:000018">
    <property type="entry name" value="MFS transporter permease"/>
    <property type="match status" value="1"/>
</dbReference>
<name>A0A246WM72_9BURK</name>
<feature type="transmembrane region" description="Helical" evidence="6">
    <location>
        <begin position="316"/>
        <end position="335"/>
    </location>
</feature>
<reference evidence="8 11" key="2">
    <citation type="journal article" date="2020" name="Front. Plant Sci.">
        <title>Isolation of Rhizosphere Bacteria That Improve Quality and Water Stress Tolerance in Greenhouse Ornamentals.</title>
        <authorList>
            <person name="Nordstedt N.P."/>
            <person name="Jones M.L."/>
        </authorList>
    </citation>
    <scope>NUCLEOTIDE SEQUENCE [LARGE SCALE GENOMIC DNA]</scope>
    <source>
        <strain evidence="8 11">C6C2</strain>
    </source>
</reference>
<gene>
    <name evidence="9" type="ORF">CEJ42_20825</name>
    <name evidence="8" type="ORF">HNO84_14540</name>
</gene>
<feature type="transmembrane region" description="Helical" evidence="6">
    <location>
        <begin position="251"/>
        <end position="271"/>
    </location>
</feature>
<comment type="caution">
    <text evidence="9">The sequence shown here is derived from an EMBL/GenBank/DDBJ whole genome shotgun (WGS) entry which is preliminary data.</text>
</comment>
<dbReference type="SUPFAM" id="SSF103473">
    <property type="entry name" value="MFS general substrate transporter"/>
    <property type="match status" value="1"/>
</dbReference>
<protein>
    <submittedName>
        <fullName evidence="9">MFS transporter</fullName>
    </submittedName>
</protein>
<feature type="transmembrane region" description="Helical" evidence="6">
    <location>
        <begin position="92"/>
        <end position="111"/>
    </location>
</feature>
<feature type="domain" description="Major facilitator superfamily (MFS) profile" evidence="7">
    <location>
        <begin position="26"/>
        <end position="431"/>
    </location>
</feature>
<keyword evidence="11" id="KW-1185">Reference proteome</keyword>
<feature type="transmembrane region" description="Helical" evidence="6">
    <location>
        <begin position="22"/>
        <end position="40"/>
    </location>
</feature>
<evidence type="ECO:0000313" key="11">
    <source>
        <dbReference type="Proteomes" id="UP000536746"/>
    </source>
</evidence>
<feature type="transmembrane region" description="Helical" evidence="6">
    <location>
        <begin position="370"/>
        <end position="395"/>
    </location>
</feature>
<dbReference type="Proteomes" id="UP000197596">
    <property type="component" value="Unassembled WGS sequence"/>
</dbReference>
<evidence type="ECO:0000256" key="2">
    <source>
        <dbReference type="ARBA" id="ARBA00022448"/>
    </source>
</evidence>
<dbReference type="InterPro" id="IPR036259">
    <property type="entry name" value="MFS_trans_sf"/>
</dbReference>
<dbReference type="PROSITE" id="PS50850">
    <property type="entry name" value="MFS"/>
    <property type="match status" value="1"/>
</dbReference>
<dbReference type="OrthoDB" id="8767085at2"/>
<proteinExistence type="predicted"/>
<keyword evidence="4 6" id="KW-1133">Transmembrane helix</keyword>
<evidence type="ECO:0000256" key="4">
    <source>
        <dbReference type="ARBA" id="ARBA00022989"/>
    </source>
</evidence>
<dbReference type="PANTHER" id="PTHR43791:SF36">
    <property type="entry name" value="TRANSPORTER, PUTATIVE (AFU_ORTHOLOGUE AFUA_6G08340)-RELATED"/>
    <property type="match status" value="1"/>
</dbReference>